<proteinExistence type="predicted"/>
<name>A0A1M5EYD5_9ACTN</name>
<evidence type="ECO:0000313" key="1">
    <source>
        <dbReference type="EMBL" id="SHF84273.1"/>
    </source>
</evidence>
<dbReference type="AlphaFoldDB" id="A0A1M5EYD5"/>
<dbReference type="RefSeq" id="WP_073418930.1">
    <property type="nucleotide sequence ID" value="NZ_FQVX01000001.1"/>
</dbReference>
<reference evidence="1 2" key="1">
    <citation type="submission" date="2016-11" db="EMBL/GenBank/DDBJ databases">
        <authorList>
            <person name="Jaros S."/>
            <person name="Januszkiewicz K."/>
            <person name="Wedrychowicz H."/>
        </authorList>
    </citation>
    <scope>NUCLEOTIDE SEQUENCE [LARGE SCALE GENOMIC DNA]</scope>
    <source>
        <strain evidence="1 2">DSM 45408</strain>
    </source>
</reference>
<sequence length="155" mass="16805">MTRESVFDGVLEPLPWGRNVYLVIRVPAALEEAARAERTRRVEGRVDDVEVNLGLNRAEPAVLADAFVYVGPGLRRRLGLAPGDAAACRLRPADPDAVLVPDDVRAALADGGRLPAFERLTPGRRRQLLTPVENAAREATRAQRIAALLRELAAG</sequence>
<evidence type="ECO:0000313" key="2">
    <source>
        <dbReference type="Proteomes" id="UP000184471"/>
    </source>
</evidence>
<keyword evidence="2" id="KW-1185">Reference proteome</keyword>
<dbReference type="Pfam" id="PF13376">
    <property type="entry name" value="OmdA"/>
    <property type="match status" value="1"/>
</dbReference>
<dbReference type="Proteomes" id="UP000184471">
    <property type="component" value="Unassembled WGS sequence"/>
</dbReference>
<protein>
    <submittedName>
        <fullName evidence="1">Bacteriocin-protection, YdeI or OmpD-Associated</fullName>
    </submittedName>
</protein>
<gene>
    <name evidence="1" type="ORF">SAMN05444351_0994</name>
</gene>
<dbReference type="OrthoDB" id="7844624at2"/>
<accession>A0A1M5EYD5</accession>
<organism evidence="1 2">
    <name type="scientific">Geodermatophilus nigrescens</name>
    <dbReference type="NCBI Taxonomy" id="1070870"/>
    <lineage>
        <taxon>Bacteria</taxon>
        <taxon>Bacillati</taxon>
        <taxon>Actinomycetota</taxon>
        <taxon>Actinomycetes</taxon>
        <taxon>Geodermatophilales</taxon>
        <taxon>Geodermatophilaceae</taxon>
        <taxon>Geodermatophilus</taxon>
    </lineage>
</organism>
<dbReference type="EMBL" id="FQVX01000001">
    <property type="protein sequence ID" value="SHF84273.1"/>
    <property type="molecule type" value="Genomic_DNA"/>
</dbReference>